<dbReference type="RefSeq" id="YP_001039696.1">
    <property type="nucleotide sequence ID" value="NC_009015.1"/>
</dbReference>
<organism evidence="1 2">
    <name type="scientific">Burkholderia phage BcepF1</name>
    <dbReference type="NCBI Taxonomy" id="2886897"/>
    <lineage>
        <taxon>Viruses</taxon>
        <taxon>Duplodnaviria</taxon>
        <taxon>Heunggongvirae</taxon>
        <taxon>Uroviricota</taxon>
        <taxon>Caudoviricetes</taxon>
        <taxon>Lindbergviridae</taxon>
        <taxon>Bcepfunavirus</taxon>
        <taxon>Bcepfunavirus bcepF1</taxon>
    </lineage>
</organism>
<gene>
    <name evidence="1" type="ORF">BcepF1.012</name>
</gene>
<dbReference type="Proteomes" id="UP000001793">
    <property type="component" value="Segment"/>
</dbReference>
<dbReference type="KEGG" id="vg:4818269"/>
<dbReference type="EMBL" id="EF153632">
    <property type="protein sequence ID" value="ABL96743.1"/>
    <property type="molecule type" value="Genomic_DNA"/>
</dbReference>
<keyword evidence="2" id="KW-1185">Reference proteome</keyword>
<protein>
    <submittedName>
        <fullName evidence="1">Uncharacterized protein</fullName>
    </submittedName>
</protein>
<proteinExistence type="predicted"/>
<name>A1YZR6_9CAUD</name>
<accession>A1YZR6</accession>
<reference evidence="1 2" key="1">
    <citation type="submission" date="2006-12" db="EMBL/GenBank/DDBJ databases">
        <title>Genomic analysis of Burkholderia ambifaria phage BcepF1, a member of the Bcep781- like phage supergroup.</title>
        <authorList>
            <person name="Summer E.J."/>
            <person name="Robinson S."/>
            <person name="Haines C."/>
            <person name="Adams B."/>
            <person name="Daggett M."/>
            <person name="Landua J."/>
            <person name="Swanson S."/>
            <person name="Vorndam W."/>
            <person name="Morrison W."/>
            <person name="Nail K."/>
            <person name="Gonzalez C."/>
            <person name="Young R."/>
        </authorList>
    </citation>
    <scope>NUCLEOTIDE SEQUENCE [LARGE SCALE GENOMIC DNA]</scope>
</reference>
<evidence type="ECO:0000313" key="1">
    <source>
        <dbReference type="EMBL" id="ABL96743.1"/>
    </source>
</evidence>
<sequence length="204" mass="21215">MSKNFTFVVPDNGVFNFSPLRILELDQNPKFPGTLAVNSNLSVKGTISSSNDANPASPTNTGVLLLSGTGIADVVLYDASQTANNREAEWMFFQGKLQARVKNDSGSAAKVPLAITAGYASGIKAIDSDSGSGAWSHTGDMSVSGVFTIKSSYTVANLPAPSAALKGARTAVTDGKFVSWGADVTGGDTQFSPVYCDGTKWVYG</sequence>
<evidence type="ECO:0000313" key="2">
    <source>
        <dbReference type="Proteomes" id="UP000001793"/>
    </source>
</evidence>
<dbReference type="GeneID" id="4818269"/>